<dbReference type="GO" id="GO:0034455">
    <property type="term" value="C:t-UTP complex"/>
    <property type="evidence" value="ECO:0007669"/>
    <property type="project" value="TreeGrafter"/>
</dbReference>
<keyword evidence="3" id="KW-1185">Reference proteome</keyword>
<accession>A0A7J7M4U4</accession>
<protein>
    <recommendedName>
        <fullName evidence="1">At3g06530-like ARM-repeats domain-containing protein</fullName>
    </recommendedName>
</protein>
<dbReference type="InterPro" id="IPR040191">
    <property type="entry name" value="UTP10"/>
</dbReference>
<dbReference type="GO" id="GO:0032040">
    <property type="term" value="C:small-subunit processome"/>
    <property type="evidence" value="ECO:0007669"/>
    <property type="project" value="TreeGrafter"/>
</dbReference>
<reference evidence="2 3" key="1">
    <citation type="journal article" date="2020" name="IScience">
        <title>Genome Sequencing of the Endangered Kingdonia uniflora (Circaeasteraceae, Ranunculales) Reveals Potential Mechanisms of Evolutionary Specialization.</title>
        <authorList>
            <person name="Sun Y."/>
            <person name="Deng T."/>
            <person name="Zhang A."/>
            <person name="Moore M.J."/>
            <person name="Landis J.B."/>
            <person name="Lin N."/>
            <person name="Zhang H."/>
            <person name="Zhang X."/>
            <person name="Huang J."/>
            <person name="Zhang X."/>
            <person name="Sun H."/>
            <person name="Wang H."/>
        </authorList>
    </citation>
    <scope>NUCLEOTIDE SEQUENCE [LARGE SCALE GENOMIC DNA]</scope>
    <source>
        <strain evidence="2">TB1705</strain>
        <tissue evidence="2">Leaf</tissue>
    </source>
</reference>
<comment type="caution">
    <text evidence="2">The sequence shown here is derived from an EMBL/GenBank/DDBJ whole genome shotgun (WGS) entry which is preliminary data.</text>
</comment>
<name>A0A7J7M4U4_9MAGN</name>
<dbReference type="GO" id="GO:0030686">
    <property type="term" value="C:90S preribosome"/>
    <property type="evidence" value="ECO:0007669"/>
    <property type="project" value="TreeGrafter"/>
</dbReference>
<evidence type="ECO:0000259" key="1">
    <source>
        <dbReference type="Pfam" id="PF24477"/>
    </source>
</evidence>
<evidence type="ECO:0000313" key="2">
    <source>
        <dbReference type="EMBL" id="KAF6149895.1"/>
    </source>
</evidence>
<sequence length="257" mass="29144">MQKLEPSLMTSINISTIEALALTFSDKPEQYMPWLSECCKGFELSKTLLFLIILQSFTNQMEDPGSFSALFRTCFPVVKNEWIELDSRGGNFSSDEKKWTRVVYDTEKLNKGCEKFLGQLINSDSKTTNAELLICIYWRMLNGLISRAPLDTPANDGEWLRTLDDLFVLLASSHFKNVFKEHLHLLVMKCTIYPASFLSKIFTGEGFPVAVQVESLLCFATICSELASSKKSRKNINMQLLHEFPSILVPLSSDNKV</sequence>
<dbReference type="OrthoDB" id="1742344at2759"/>
<dbReference type="EMBL" id="JACGCM010001775">
    <property type="protein sequence ID" value="KAF6149895.1"/>
    <property type="molecule type" value="Genomic_DNA"/>
</dbReference>
<dbReference type="Proteomes" id="UP000541444">
    <property type="component" value="Unassembled WGS sequence"/>
</dbReference>
<dbReference type="Pfam" id="PF24477">
    <property type="entry name" value="ARM_At3g06530"/>
    <property type="match status" value="1"/>
</dbReference>
<dbReference type="InterPro" id="IPR056384">
    <property type="entry name" value="ARM_At3g06530"/>
</dbReference>
<gene>
    <name evidence="2" type="ORF">GIB67_008616</name>
</gene>
<dbReference type="GO" id="GO:0045943">
    <property type="term" value="P:positive regulation of transcription by RNA polymerase I"/>
    <property type="evidence" value="ECO:0007669"/>
    <property type="project" value="TreeGrafter"/>
</dbReference>
<dbReference type="AlphaFoldDB" id="A0A7J7M4U4"/>
<dbReference type="GO" id="GO:0000462">
    <property type="term" value="P:maturation of SSU-rRNA from tricistronic rRNA transcript (SSU-rRNA, 5.8S rRNA, LSU-rRNA)"/>
    <property type="evidence" value="ECO:0007669"/>
    <property type="project" value="TreeGrafter"/>
</dbReference>
<dbReference type="PANTHER" id="PTHR13457:SF1">
    <property type="entry name" value="HEAT REPEAT-CONTAINING PROTEIN 1"/>
    <property type="match status" value="1"/>
</dbReference>
<evidence type="ECO:0000313" key="3">
    <source>
        <dbReference type="Proteomes" id="UP000541444"/>
    </source>
</evidence>
<dbReference type="GO" id="GO:0030515">
    <property type="term" value="F:snoRNA binding"/>
    <property type="evidence" value="ECO:0007669"/>
    <property type="project" value="TreeGrafter"/>
</dbReference>
<dbReference type="PANTHER" id="PTHR13457">
    <property type="entry name" value="BAP28"/>
    <property type="match status" value="1"/>
</dbReference>
<organism evidence="2 3">
    <name type="scientific">Kingdonia uniflora</name>
    <dbReference type="NCBI Taxonomy" id="39325"/>
    <lineage>
        <taxon>Eukaryota</taxon>
        <taxon>Viridiplantae</taxon>
        <taxon>Streptophyta</taxon>
        <taxon>Embryophyta</taxon>
        <taxon>Tracheophyta</taxon>
        <taxon>Spermatophyta</taxon>
        <taxon>Magnoliopsida</taxon>
        <taxon>Ranunculales</taxon>
        <taxon>Circaeasteraceae</taxon>
        <taxon>Kingdonia</taxon>
    </lineage>
</organism>
<proteinExistence type="predicted"/>
<feature type="domain" description="At3g06530-like ARM-repeats" evidence="1">
    <location>
        <begin position="2"/>
        <end position="194"/>
    </location>
</feature>